<accession>A0ABW4HW32</accession>
<gene>
    <name evidence="7" type="ORF">ACFSBH_16920</name>
</gene>
<keyword evidence="5" id="KW-0676">Redox-active center</keyword>
<name>A0ABW4HW32_9BACI</name>
<evidence type="ECO:0000313" key="7">
    <source>
        <dbReference type="EMBL" id="MFD1609301.1"/>
    </source>
</evidence>
<evidence type="ECO:0000256" key="2">
    <source>
        <dbReference type="ARBA" id="ARBA00022729"/>
    </source>
</evidence>
<keyword evidence="4" id="KW-1015">Disulfide bond</keyword>
<keyword evidence="2" id="KW-0732">Signal</keyword>
<evidence type="ECO:0000256" key="1">
    <source>
        <dbReference type="ARBA" id="ARBA00005791"/>
    </source>
</evidence>
<dbReference type="EMBL" id="JBHUDE010000153">
    <property type="protein sequence ID" value="MFD1609301.1"/>
    <property type="molecule type" value="Genomic_DNA"/>
</dbReference>
<evidence type="ECO:0000259" key="6">
    <source>
        <dbReference type="PROSITE" id="PS51352"/>
    </source>
</evidence>
<dbReference type="Gene3D" id="3.40.30.10">
    <property type="entry name" value="Glutaredoxin"/>
    <property type="match status" value="1"/>
</dbReference>
<keyword evidence="8" id="KW-1185">Reference proteome</keyword>
<organism evidence="7 8">
    <name type="scientific">Oceanobacillus luteolus</name>
    <dbReference type="NCBI Taxonomy" id="1274358"/>
    <lineage>
        <taxon>Bacteria</taxon>
        <taxon>Bacillati</taxon>
        <taxon>Bacillota</taxon>
        <taxon>Bacilli</taxon>
        <taxon>Bacillales</taxon>
        <taxon>Bacillaceae</taxon>
        <taxon>Oceanobacillus</taxon>
    </lineage>
</organism>
<dbReference type="SUPFAM" id="SSF52833">
    <property type="entry name" value="Thioredoxin-like"/>
    <property type="match status" value="1"/>
</dbReference>
<dbReference type="InterPro" id="IPR036249">
    <property type="entry name" value="Thioredoxin-like_sf"/>
</dbReference>
<dbReference type="InterPro" id="IPR013766">
    <property type="entry name" value="Thioredoxin_domain"/>
</dbReference>
<comment type="caution">
    <text evidence="7">The sequence shown here is derived from an EMBL/GenBank/DDBJ whole genome shotgun (WGS) entry which is preliminary data.</text>
</comment>
<protein>
    <submittedName>
        <fullName evidence="7">DsbA family protein</fullName>
    </submittedName>
</protein>
<evidence type="ECO:0000256" key="4">
    <source>
        <dbReference type="ARBA" id="ARBA00023157"/>
    </source>
</evidence>
<feature type="domain" description="Thioredoxin" evidence="6">
    <location>
        <begin position="28"/>
        <end position="221"/>
    </location>
</feature>
<dbReference type="Pfam" id="PF13462">
    <property type="entry name" value="Thioredoxin_4"/>
    <property type="match status" value="1"/>
</dbReference>
<dbReference type="RefSeq" id="WP_251516438.1">
    <property type="nucleotide sequence ID" value="NZ_JAMBON010000036.1"/>
</dbReference>
<dbReference type="Proteomes" id="UP001597221">
    <property type="component" value="Unassembled WGS sequence"/>
</dbReference>
<dbReference type="PANTHER" id="PTHR13887:SF14">
    <property type="entry name" value="DISULFIDE BOND FORMATION PROTEIN D"/>
    <property type="match status" value="1"/>
</dbReference>
<reference evidence="8" key="1">
    <citation type="journal article" date="2019" name="Int. J. Syst. Evol. Microbiol.">
        <title>The Global Catalogue of Microorganisms (GCM) 10K type strain sequencing project: providing services to taxonomists for standard genome sequencing and annotation.</title>
        <authorList>
            <consortium name="The Broad Institute Genomics Platform"/>
            <consortium name="The Broad Institute Genome Sequencing Center for Infectious Disease"/>
            <person name="Wu L."/>
            <person name="Ma J."/>
        </authorList>
    </citation>
    <scope>NUCLEOTIDE SEQUENCE [LARGE SCALE GENOMIC DNA]</scope>
    <source>
        <strain evidence="8">CGMCC 1.12376</strain>
    </source>
</reference>
<dbReference type="PROSITE" id="PS51352">
    <property type="entry name" value="THIOREDOXIN_2"/>
    <property type="match status" value="1"/>
</dbReference>
<dbReference type="InterPro" id="IPR012336">
    <property type="entry name" value="Thioredoxin-like_fold"/>
</dbReference>
<evidence type="ECO:0000313" key="8">
    <source>
        <dbReference type="Proteomes" id="UP001597221"/>
    </source>
</evidence>
<sequence>MKKSPFKLIVIATLIIVALVVALVVINNNKSDSNEEVTFEKQPSIEGQPTLGDENAPVTVVEFGDYKCPACKAWGDSVFLQLVNDYVHTGKVKFSFINVLFHGEESELGSLAAETIYKQNPDAYWEFHLKLFDAQPSDDHNSKWLTMEKVMEIANGIPEIDAEDLEAQIENNSEMDEVNKDTELVTEFNVELTPTIMVNETMIEDPFDYEAIKEAIESELEEN</sequence>
<comment type="similarity">
    <text evidence="1">Belongs to the thioredoxin family. DsbA subfamily.</text>
</comment>
<keyword evidence="3" id="KW-0560">Oxidoreductase</keyword>
<proteinExistence type="inferred from homology"/>
<evidence type="ECO:0000256" key="5">
    <source>
        <dbReference type="ARBA" id="ARBA00023284"/>
    </source>
</evidence>
<evidence type="ECO:0000256" key="3">
    <source>
        <dbReference type="ARBA" id="ARBA00023002"/>
    </source>
</evidence>
<dbReference type="PANTHER" id="PTHR13887">
    <property type="entry name" value="GLUTATHIONE S-TRANSFERASE KAPPA"/>
    <property type="match status" value="1"/>
</dbReference>